<evidence type="ECO:0000256" key="4">
    <source>
        <dbReference type="ARBA" id="ARBA00022842"/>
    </source>
</evidence>
<keyword evidence="2" id="KW-0479">Metal-binding</keyword>
<dbReference type="PANTHER" id="PTHR46470:SF2">
    <property type="entry name" value="GLYCERALDEHYDE 3-PHOSPHATE PHOSPHATASE"/>
    <property type="match status" value="1"/>
</dbReference>
<dbReference type="OrthoDB" id="264363at2"/>
<dbReference type="SUPFAM" id="SSF56784">
    <property type="entry name" value="HAD-like"/>
    <property type="match status" value="1"/>
</dbReference>
<dbReference type="InterPro" id="IPR023214">
    <property type="entry name" value="HAD_sf"/>
</dbReference>
<dbReference type="EMBL" id="CP017831">
    <property type="protein sequence ID" value="AOZ95669.1"/>
    <property type="molecule type" value="Genomic_DNA"/>
</dbReference>
<keyword evidence="3 5" id="KW-0378">Hydrolase</keyword>
<dbReference type="GO" id="GO:0016791">
    <property type="term" value="F:phosphatase activity"/>
    <property type="evidence" value="ECO:0007669"/>
    <property type="project" value="TreeGrafter"/>
</dbReference>
<dbReference type="PRINTS" id="PR00413">
    <property type="entry name" value="HADHALOGNASE"/>
</dbReference>
<dbReference type="InterPro" id="IPR051400">
    <property type="entry name" value="HAD-like_hydrolase"/>
</dbReference>
<evidence type="ECO:0000313" key="6">
    <source>
        <dbReference type="Proteomes" id="UP000179284"/>
    </source>
</evidence>
<reference evidence="6" key="1">
    <citation type="submission" date="2016-10" db="EMBL/GenBank/DDBJ databases">
        <title>The complete genome sequence of the rumen bacterium Butyrivibrio hungatei MB2003.</title>
        <authorList>
            <person name="Palevich N."/>
            <person name="Kelly W.J."/>
            <person name="Leahy S.C."/>
            <person name="Altermann E."/>
            <person name="Rakonjac J."/>
            <person name="Attwood G.T."/>
        </authorList>
    </citation>
    <scope>NUCLEOTIDE SEQUENCE [LARGE SCALE GENOMIC DNA]</scope>
    <source>
        <strain evidence="6">MB2003</strain>
    </source>
</reference>
<dbReference type="PANTHER" id="PTHR46470">
    <property type="entry name" value="N-ACYLNEURAMINATE-9-PHOSPHATASE"/>
    <property type="match status" value="1"/>
</dbReference>
<dbReference type="RefSeq" id="WP_071175424.1">
    <property type="nucleotide sequence ID" value="NZ_CP017831.1"/>
</dbReference>
<dbReference type="SFLD" id="SFLDS00003">
    <property type="entry name" value="Haloacid_Dehalogenase"/>
    <property type="match status" value="1"/>
</dbReference>
<dbReference type="SFLD" id="SFLDG01129">
    <property type="entry name" value="C1.5:_HAD__Beta-PGM__Phosphata"/>
    <property type="match status" value="1"/>
</dbReference>
<protein>
    <submittedName>
        <fullName evidence="5">HAD family hydrolase</fullName>
    </submittedName>
</protein>
<dbReference type="GO" id="GO:0046872">
    <property type="term" value="F:metal ion binding"/>
    <property type="evidence" value="ECO:0007669"/>
    <property type="project" value="UniProtKB-KW"/>
</dbReference>
<dbReference type="CDD" id="cd01427">
    <property type="entry name" value="HAD_like"/>
    <property type="match status" value="1"/>
</dbReference>
<proteinExistence type="predicted"/>
<accession>A0A1D9NZL7</accession>
<evidence type="ECO:0000256" key="2">
    <source>
        <dbReference type="ARBA" id="ARBA00022723"/>
    </source>
</evidence>
<evidence type="ECO:0000313" key="5">
    <source>
        <dbReference type="EMBL" id="AOZ95669.1"/>
    </source>
</evidence>
<organism evidence="5 6">
    <name type="scientific">Butyrivibrio hungatei</name>
    <dbReference type="NCBI Taxonomy" id="185008"/>
    <lineage>
        <taxon>Bacteria</taxon>
        <taxon>Bacillati</taxon>
        <taxon>Bacillota</taxon>
        <taxon>Clostridia</taxon>
        <taxon>Lachnospirales</taxon>
        <taxon>Lachnospiraceae</taxon>
        <taxon>Butyrivibrio</taxon>
    </lineage>
</organism>
<dbReference type="Gene3D" id="3.40.50.1000">
    <property type="entry name" value="HAD superfamily/HAD-like"/>
    <property type="match status" value="1"/>
</dbReference>
<dbReference type="InterPro" id="IPR036412">
    <property type="entry name" value="HAD-like_sf"/>
</dbReference>
<dbReference type="Gene3D" id="1.10.150.520">
    <property type="match status" value="1"/>
</dbReference>
<comment type="cofactor">
    <cofactor evidence="1">
        <name>Mg(2+)</name>
        <dbReference type="ChEBI" id="CHEBI:18420"/>
    </cofactor>
</comment>
<dbReference type="InterPro" id="IPR006439">
    <property type="entry name" value="HAD-SF_hydro_IA"/>
</dbReference>
<dbReference type="AlphaFoldDB" id="A0A1D9NZL7"/>
<dbReference type="GO" id="GO:0044281">
    <property type="term" value="P:small molecule metabolic process"/>
    <property type="evidence" value="ECO:0007669"/>
    <property type="project" value="UniProtKB-ARBA"/>
</dbReference>
<gene>
    <name evidence="5" type="ORF">bhn_I0635</name>
</gene>
<name>A0A1D9NZL7_9FIRM</name>
<dbReference type="Proteomes" id="UP000179284">
    <property type="component" value="Chromosome I"/>
</dbReference>
<evidence type="ECO:0000256" key="1">
    <source>
        <dbReference type="ARBA" id="ARBA00001946"/>
    </source>
</evidence>
<dbReference type="Pfam" id="PF00702">
    <property type="entry name" value="Hydrolase"/>
    <property type="match status" value="1"/>
</dbReference>
<keyword evidence="6" id="KW-1185">Reference proteome</keyword>
<keyword evidence="4" id="KW-0460">Magnesium</keyword>
<sequence length="223" mass="25665">MYNKYDNYIFDLYGTLVDIHTDEESLELWTNMAGKLKDEYGANYEAKELRATYLKLCKEEEKDLQSKNHAEYPEIKIERVWAKLISNKSNEKVAPASLEDLCIYFREESRDKFTLYKDTMNLINGLRKDGKKVFLLSNAQRFFTEKELDETGLTPCFDDIFISSDKGVKKPQKEFLEELIKSNNLEPSRCVMIGNETFSDGGVAEKNGVDAIIVKDGDFSDIG</sequence>
<evidence type="ECO:0000256" key="3">
    <source>
        <dbReference type="ARBA" id="ARBA00022801"/>
    </source>
</evidence>
<dbReference type="KEGG" id="bhu:bhn_I0635"/>